<feature type="coiled-coil region" evidence="1">
    <location>
        <begin position="19"/>
        <end position="46"/>
    </location>
</feature>
<evidence type="ECO:0000256" key="1">
    <source>
        <dbReference type="SAM" id="Coils"/>
    </source>
</evidence>
<protein>
    <submittedName>
        <fullName evidence="2">Uncharacterized protein</fullName>
    </submittedName>
</protein>
<sequence>MLEYFRFKEIHDLYTSGQTEDARHQLSELQARYVNLCDENAVLRKQIQGYEDILYLSRSLIFDGIFFWLVTGSIKQGPFCPVCYNRDGLLLRLTDDGASRHCLTCGSRFKRTQTPAEKPLPRQAVSGMAQGEALVQPIPSIVEGGGLHEHKRRATVIPFAAPVGR</sequence>
<evidence type="ECO:0000313" key="2">
    <source>
        <dbReference type="EMBL" id="SBV90847.1"/>
    </source>
</evidence>
<dbReference type="AlphaFoldDB" id="A0A212IUH7"/>
<organism evidence="2">
    <name type="scientific">uncultured delta proteobacterium</name>
    <dbReference type="NCBI Taxonomy" id="34034"/>
    <lineage>
        <taxon>Bacteria</taxon>
        <taxon>Deltaproteobacteria</taxon>
        <taxon>environmental samples</taxon>
    </lineage>
</organism>
<proteinExistence type="predicted"/>
<accession>A0A212IUH7</accession>
<gene>
    <name evidence="2" type="ORF">KL86DPRO_10098</name>
</gene>
<keyword evidence="1" id="KW-0175">Coiled coil</keyword>
<dbReference type="EMBL" id="FLUQ01000001">
    <property type="protein sequence ID" value="SBV90847.1"/>
    <property type="molecule type" value="Genomic_DNA"/>
</dbReference>
<name>A0A212IUH7_9DELT</name>
<reference evidence="2" key="1">
    <citation type="submission" date="2016-04" db="EMBL/GenBank/DDBJ databases">
        <authorList>
            <person name="Evans L.H."/>
            <person name="Alamgir A."/>
            <person name="Owens N."/>
            <person name="Weber N.D."/>
            <person name="Virtaneva K."/>
            <person name="Barbian K."/>
            <person name="Babar A."/>
            <person name="Rosenke K."/>
        </authorList>
    </citation>
    <scope>NUCLEOTIDE SEQUENCE</scope>
    <source>
        <strain evidence="2">86</strain>
    </source>
</reference>